<evidence type="ECO:0000313" key="2">
    <source>
        <dbReference type="Proteomes" id="UP000032309"/>
    </source>
</evidence>
<dbReference type="RefSeq" id="WP_052563029.1">
    <property type="nucleotide sequence ID" value="NZ_BAFN01000001.1"/>
</dbReference>
<accession>A0ABQ0JW64</accession>
<evidence type="ECO:0000313" key="1">
    <source>
        <dbReference type="EMBL" id="GAN32956.1"/>
    </source>
</evidence>
<gene>
    <name evidence="1" type="ORF">BROSI_A1472</name>
</gene>
<name>A0ABQ0JW64_9BACT</name>
<protein>
    <submittedName>
        <fullName evidence="1">Uncharacterized protein</fullName>
    </submittedName>
</protein>
<dbReference type="EMBL" id="BAFN01000001">
    <property type="protein sequence ID" value="GAN32956.1"/>
    <property type="molecule type" value="Genomic_DNA"/>
</dbReference>
<keyword evidence="2" id="KW-1185">Reference proteome</keyword>
<dbReference type="Proteomes" id="UP000032309">
    <property type="component" value="Unassembled WGS sequence"/>
</dbReference>
<reference evidence="2" key="1">
    <citation type="journal article" date="2015" name="Genome Announc.">
        <title>Draft Genome Sequence of an Anaerobic Ammonium-Oxidizing Bacterium, "Candidatus Brocadia sinica".</title>
        <authorList>
            <person name="Oshiki M."/>
            <person name="Shinyako-Hata K."/>
            <person name="Satoh H."/>
            <person name="Okabe S."/>
        </authorList>
    </citation>
    <scope>NUCLEOTIDE SEQUENCE [LARGE SCALE GENOMIC DNA]</scope>
    <source>
        <strain evidence="2">JPN1</strain>
    </source>
</reference>
<comment type="caution">
    <text evidence="1">The sequence shown here is derived from an EMBL/GenBank/DDBJ whole genome shotgun (WGS) entry which is preliminary data.</text>
</comment>
<organism evidence="1 2">
    <name type="scientific">Candidatus Brocadia sinica JPN1</name>
    <dbReference type="NCBI Taxonomy" id="1197129"/>
    <lineage>
        <taxon>Bacteria</taxon>
        <taxon>Pseudomonadati</taxon>
        <taxon>Planctomycetota</taxon>
        <taxon>Candidatus Brocadiia</taxon>
        <taxon>Candidatus Brocadiales</taxon>
        <taxon>Candidatus Brocadiaceae</taxon>
        <taxon>Candidatus Brocadia</taxon>
    </lineage>
</organism>
<sequence>MREKYKPVALKNAPMEYAPSNELGVVFLFAHVARLLQFRIEEIRPQFPDCTAYRRMGDSEKKARIEFEFRSSSFKVHGHDQAKCDVIVCWHHDWPDVPGSIEVIELKRHFGVARKVWIQQAIKSQQEYLDEHDRMEWALSKRATPGDLLLMYKCAPVSAITDVFVFSGNDIARGGAGWREGDAYFGEIRRICHLGSPVFLDDLRKHRVLKTASFVRRNMQGVGLLATEYWPYLYDMILERNPAASKKLNQLRPDKL</sequence>
<proteinExistence type="predicted"/>